<protein>
    <submittedName>
        <fullName evidence="7">Site-specific integrase/recombinase</fullName>
    </submittedName>
</protein>
<evidence type="ECO:0000259" key="6">
    <source>
        <dbReference type="PROSITE" id="PS51900"/>
    </source>
</evidence>
<dbReference type="InterPro" id="IPR044068">
    <property type="entry name" value="CB"/>
</dbReference>
<name>A0A1C4EN62_BACTU</name>
<dbReference type="PROSITE" id="PS51898">
    <property type="entry name" value="TYR_RECOMBINASE"/>
    <property type="match status" value="1"/>
</dbReference>
<comment type="similarity">
    <text evidence="1">Belongs to the 'phage' integrase family.</text>
</comment>
<evidence type="ECO:0000313" key="7">
    <source>
        <dbReference type="EMBL" id="SCC44987.1"/>
    </source>
</evidence>
<evidence type="ECO:0000259" key="5">
    <source>
        <dbReference type="PROSITE" id="PS51898"/>
    </source>
</evidence>
<evidence type="ECO:0000256" key="3">
    <source>
        <dbReference type="ARBA" id="ARBA00023172"/>
    </source>
</evidence>
<dbReference type="GO" id="GO:0015074">
    <property type="term" value="P:DNA integration"/>
    <property type="evidence" value="ECO:0007669"/>
    <property type="project" value="InterPro"/>
</dbReference>
<dbReference type="Proteomes" id="UP000195991">
    <property type="component" value="Unassembled WGS sequence"/>
</dbReference>
<reference evidence="7 8" key="1">
    <citation type="submission" date="2016-08" db="EMBL/GenBank/DDBJ databases">
        <authorList>
            <person name="Seilhamer J.J."/>
        </authorList>
    </citation>
    <scope>NUCLEOTIDE SEQUENCE [LARGE SCALE GENOMIC DNA]</scope>
    <source>
        <strain evidence="7 8">IEBC_T61001</strain>
    </source>
</reference>
<gene>
    <name evidence="7" type="ORF">BTT61001_03361</name>
</gene>
<keyword evidence="2 4" id="KW-0238">DNA-binding</keyword>
<evidence type="ECO:0000256" key="4">
    <source>
        <dbReference type="PROSITE-ProRule" id="PRU01248"/>
    </source>
</evidence>
<organism evidence="7 8">
    <name type="scientific">Bacillus thuringiensis</name>
    <dbReference type="NCBI Taxonomy" id="1428"/>
    <lineage>
        <taxon>Bacteria</taxon>
        <taxon>Bacillati</taxon>
        <taxon>Bacillota</taxon>
        <taxon>Bacilli</taxon>
        <taxon>Bacillales</taxon>
        <taxon>Bacillaceae</taxon>
        <taxon>Bacillus</taxon>
        <taxon>Bacillus cereus group</taxon>
    </lineage>
</organism>
<evidence type="ECO:0000313" key="8">
    <source>
        <dbReference type="Proteomes" id="UP000195991"/>
    </source>
</evidence>
<feature type="domain" description="Tyr recombinase" evidence="5">
    <location>
        <begin position="137"/>
        <end position="316"/>
    </location>
</feature>
<dbReference type="PANTHER" id="PTHR30349">
    <property type="entry name" value="PHAGE INTEGRASE-RELATED"/>
    <property type="match status" value="1"/>
</dbReference>
<dbReference type="InterPro" id="IPR002104">
    <property type="entry name" value="Integrase_catalytic"/>
</dbReference>
<dbReference type="InterPro" id="IPR050090">
    <property type="entry name" value="Tyrosine_recombinase_XerCD"/>
</dbReference>
<dbReference type="EMBL" id="FMBI01000033">
    <property type="protein sequence ID" value="SCC44987.1"/>
    <property type="molecule type" value="Genomic_DNA"/>
</dbReference>
<dbReference type="InterPro" id="IPR011010">
    <property type="entry name" value="DNA_brk_join_enz"/>
</dbReference>
<dbReference type="CDD" id="cd00397">
    <property type="entry name" value="DNA_BRE_C"/>
    <property type="match status" value="1"/>
</dbReference>
<dbReference type="InterPro" id="IPR010998">
    <property type="entry name" value="Integrase_recombinase_N"/>
</dbReference>
<evidence type="ECO:0000256" key="2">
    <source>
        <dbReference type="ARBA" id="ARBA00023125"/>
    </source>
</evidence>
<feature type="domain" description="Core-binding (CB)" evidence="6">
    <location>
        <begin position="25"/>
        <end position="116"/>
    </location>
</feature>
<dbReference type="PANTHER" id="PTHR30349:SF41">
    <property type="entry name" value="INTEGRASE_RECOMBINASE PROTEIN MJ0367-RELATED"/>
    <property type="match status" value="1"/>
</dbReference>
<dbReference type="SUPFAM" id="SSF56349">
    <property type="entry name" value="DNA breaking-rejoining enzymes"/>
    <property type="match status" value="1"/>
</dbReference>
<dbReference type="PROSITE" id="PS51900">
    <property type="entry name" value="CB"/>
    <property type="match status" value="1"/>
</dbReference>
<dbReference type="GO" id="GO:0003677">
    <property type="term" value="F:DNA binding"/>
    <property type="evidence" value="ECO:0007669"/>
    <property type="project" value="UniProtKB-UniRule"/>
</dbReference>
<keyword evidence="3" id="KW-0233">DNA recombination</keyword>
<accession>A0A1C4EN62</accession>
<dbReference type="Gene3D" id="1.10.443.10">
    <property type="entry name" value="Intergrase catalytic core"/>
    <property type="match status" value="1"/>
</dbReference>
<dbReference type="Gene3D" id="1.10.150.130">
    <property type="match status" value="1"/>
</dbReference>
<dbReference type="RefSeq" id="WP_087983760.1">
    <property type="nucleotide sequence ID" value="NZ_FMBI01000033.1"/>
</dbReference>
<evidence type="ECO:0000256" key="1">
    <source>
        <dbReference type="ARBA" id="ARBA00008857"/>
    </source>
</evidence>
<dbReference type="AlphaFoldDB" id="A0A1C4EN62"/>
<dbReference type="InterPro" id="IPR013762">
    <property type="entry name" value="Integrase-like_cat_sf"/>
</dbReference>
<dbReference type="GO" id="GO:0006310">
    <property type="term" value="P:DNA recombination"/>
    <property type="evidence" value="ECO:0007669"/>
    <property type="project" value="UniProtKB-KW"/>
</dbReference>
<proteinExistence type="inferred from homology"/>
<dbReference type="Pfam" id="PF00589">
    <property type="entry name" value="Phage_integrase"/>
    <property type="match status" value="1"/>
</dbReference>
<sequence length="326" mass="38098">MVKKSKTKRNFRLSMEELDVLGELEAAEEYIECWEEAFELFHKEGILKGLREATLFHYQAQLKSLLRALPVGIKPYEVTKEHIEDAIVFCKEKRNLQPSTINIVIRANKTFFKFLFENKHIPINPIKDIKKLKARTKEVEVLTPKQLKNLLSKVDKKTWNGVRDYAILLVLIETGLRQNEILNLSVLDVVWEQDLLLVKHTKTFHQRKVPITDNTKIALKRWLLIRGEVHTKRLFCGISGSAFTSSGLRQMIYKYAKLANIQSRCSPHIFRHTFASIYLRNGGDLFSLQQIMGHSDITMTRRYTHFMFDDITELHKKYSPLRKLGD</sequence>